<evidence type="ECO:0000313" key="4">
    <source>
        <dbReference type="Proteomes" id="UP000620064"/>
    </source>
</evidence>
<feature type="domain" description="Inner membrane protein YgaP-like transmembrane" evidence="2">
    <location>
        <begin position="1"/>
        <end position="67"/>
    </location>
</feature>
<feature type="transmembrane region" description="Helical" evidence="1">
    <location>
        <begin position="35"/>
        <end position="59"/>
    </location>
</feature>
<keyword evidence="1" id="KW-1133">Transmembrane helix</keyword>
<dbReference type="Pfam" id="PF11127">
    <property type="entry name" value="YgaP-like_TM"/>
    <property type="match status" value="1"/>
</dbReference>
<evidence type="ECO:0000256" key="1">
    <source>
        <dbReference type="SAM" id="Phobius"/>
    </source>
</evidence>
<comment type="caution">
    <text evidence="3">The sequence shown here is derived from an EMBL/GenBank/DDBJ whole genome shotgun (WGS) entry which is preliminary data.</text>
</comment>
<dbReference type="InterPro" id="IPR021309">
    <property type="entry name" value="YgaP-like_TM"/>
</dbReference>
<accession>A0ABQ2NJV3</accession>
<proteinExistence type="predicted"/>
<keyword evidence="1" id="KW-0812">Transmembrane</keyword>
<keyword evidence="4" id="KW-1185">Reference proteome</keyword>
<dbReference type="RefSeq" id="WP_188617350.1">
    <property type="nucleotide sequence ID" value="NZ_BMLV01000002.1"/>
</dbReference>
<dbReference type="Proteomes" id="UP000620064">
    <property type="component" value="Unassembled WGS sequence"/>
</dbReference>
<sequence>MKANMGGIDKIIRIIIAVVIGYLYYSGSITGTLSVVLLAIAAVFLLTSIISFCPLYTLFGINTCKRKI</sequence>
<protein>
    <recommendedName>
        <fullName evidence="2">Inner membrane protein YgaP-like transmembrane domain-containing protein</fullName>
    </recommendedName>
</protein>
<evidence type="ECO:0000313" key="3">
    <source>
        <dbReference type="EMBL" id="GGP03867.1"/>
    </source>
</evidence>
<organism evidence="3 4">
    <name type="scientific">Cloacibacterium rupense</name>
    <dbReference type="NCBI Taxonomy" id="517423"/>
    <lineage>
        <taxon>Bacteria</taxon>
        <taxon>Pseudomonadati</taxon>
        <taxon>Bacteroidota</taxon>
        <taxon>Flavobacteriia</taxon>
        <taxon>Flavobacteriales</taxon>
        <taxon>Weeksellaceae</taxon>
    </lineage>
</organism>
<reference evidence="4" key="1">
    <citation type="journal article" date="2019" name="Int. J. Syst. Evol. Microbiol.">
        <title>The Global Catalogue of Microorganisms (GCM) 10K type strain sequencing project: providing services to taxonomists for standard genome sequencing and annotation.</title>
        <authorList>
            <consortium name="The Broad Institute Genomics Platform"/>
            <consortium name="The Broad Institute Genome Sequencing Center for Infectious Disease"/>
            <person name="Wu L."/>
            <person name="Ma J."/>
        </authorList>
    </citation>
    <scope>NUCLEOTIDE SEQUENCE [LARGE SCALE GENOMIC DNA]</scope>
    <source>
        <strain evidence="4">CGMCC 1.7656</strain>
    </source>
</reference>
<name>A0ABQ2NJV3_9FLAO</name>
<feature type="transmembrane region" description="Helical" evidence="1">
    <location>
        <begin position="12"/>
        <end position="29"/>
    </location>
</feature>
<keyword evidence="1" id="KW-0472">Membrane</keyword>
<evidence type="ECO:0000259" key="2">
    <source>
        <dbReference type="Pfam" id="PF11127"/>
    </source>
</evidence>
<gene>
    <name evidence="3" type="ORF">GCM10010992_13910</name>
</gene>
<dbReference type="EMBL" id="BMLV01000002">
    <property type="protein sequence ID" value="GGP03867.1"/>
    <property type="molecule type" value="Genomic_DNA"/>
</dbReference>